<feature type="transmembrane region" description="Helical" evidence="1">
    <location>
        <begin position="252"/>
        <end position="275"/>
    </location>
</feature>
<dbReference type="GO" id="GO:0004605">
    <property type="term" value="F:phosphatidate cytidylyltransferase activity"/>
    <property type="evidence" value="ECO:0007669"/>
    <property type="project" value="UniProtKB-EC"/>
</dbReference>
<gene>
    <name evidence="2" type="ORF">GGR36_002729</name>
</gene>
<feature type="transmembrane region" description="Helical" evidence="1">
    <location>
        <begin position="100"/>
        <end position="119"/>
    </location>
</feature>
<accession>A0A840BL92</accession>
<keyword evidence="1" id="KW-1133">Transmembrane helix</keyword>
<proteinExistence type="predicted"/>
<dbReference type="Proteomes" id="UP000561045">
    <property type="component" value="Unassembled WGS sequence"/>
</dbReference>
<name>A0A840BL92_9RHOO</name>
<dbReference type="Pfam" id="PF01148">
    <property type="entry name" value="CTP_transf_1"/>
    <property type="match status" value="1"/>
</dbReference>
<dbReference type="GO" id="GO:0009273">
    <property type="term" value="P:peptidoglycan-based cell wall biogenesis"/>
    <property type="evidence" value="ECO:0007669"/>
    <property type="project" value="TreeGrafter"/>
</dbReference>
<dbReference type="PANTHER" id="PTHR43535">
    <property type="entry name" value="PHOSPHATIDATE CYTIDYLYLTRANSFERASE"/>
    <property type="match status" value="1"/>
</dbReference>
<organism evidence="2 3">
    <name type="scientific">Niveibacterium umoris</name>
    <dbReference type="NCBI Taxonomy" id="1193620"/>
    <lineage>
        <taxon>Bacteria</taxon>
        <taxon>Pseudomonadati</taxon>
        <taxon>Pseudomonadota</taxon>
        <taxon>Betaproteobacteria</taxon>
        <taxon>Rhodocyclales</taxon>
        <taxon>Rhodocyclaceae</taxon>
        <taxon>Niveibacterium</taxon>
    </lineage>
</organism>
<keyword evidence="1" id="KW-0812">Transmembrane</keyword>
<dbReference type="GO" id="GO:0005886">
    <property type="term" value="C:plasma membrane"/>
    <property type="evidence" value="ECO:0007669"/>
    <property type="project" value="TreeGrafter"/>
</dbReference>
<feature type="transmembrane region" description="Helical" evidence="1">
    <location>
        <begin position="54"/>
        <end position="80"/>
    </location>
</feature>
<keyword evidence="1" id="KW-0472">Membrane</keyword>
<sequence length="317" mass="34736">MTNLTHLPQGAWALFGSVAAVLSIATLLGFALKWRFAPQQPHAVIDNLNARLRAWWWMIGVLVIAFAAGREAVLLLFLALSCVALREFVQVMRCGRSDRYAVAAACFIVLPLQYGLLWVNWYGLFAIFIPVYAFALLPILAALPQDADHFLARTASLQWGLMVCVYAVSHVPALLNLEIPGYEGRNVLLMAYLIVVVQGSDVLQYIWGKLFGRHKLAPVLSPSKTVEGLVGGVASASLLGVLLHPLTPFTALQSGLIALLVTLMGFCSGLVLSAVKRDHGVKDWGVVIEGHGGMLDRLDSMVFSAPLFFHIVRFWWS</sequence>
<feature type="transmembrane region" description="Helical" evidence="1">
    <location>
        <begin position="155"/>
        <end position="175"/>
    </location>
</feature>
<dbReference type="EC" id="2.7.7.41" evidence="2"/>
<reference evidence="2 3" key="1">
    <citation type="submission" date="2020-08" db="EMBL/GenBank/DDBJ databases">
        <title>Genomic Encyclopedia of Type Strains, Phase IV (KMG-IV): sequencing the most valuable type-strain genomes for metagenomic binning, comparative biology and taxonomic classification.</title>
        <authorList>
            <person name="Goeker M."/>
        </authorList>
    </citation>
    <scope>NUCLEOTIDE SEQUENCE [LARGE SCALE GENOMIC DNA]</scope>
    <source>
        <strain evidence="2 3">DSM 106739</strain>
    </source>
</reference>
<comment type="caution">
    <text evidence="2">The sequence shown here is derived from an EMBL/GenBank/DDBJ whole genome shotgun (WGS) entry which is preliminary data.</text>
</comment>
<evidence type="ECO:0000313" key="3">
    <source>
        <dbReference type="Proteomes" id="UP000561045"/>
    </source>
</evidence>
<dbReference type="EMBL" id="JACIET010000002">
    <property type="protein sequence ID" value="MBB4013383.1"/>
    <property type="molecule type" value="Genomic_DNA"/>
</dbReference>
<dbReference type="RefSeq" id="WP_183635265.1">
    <property type="nucleotide sequence ID" value="NZ_BAABLE010000005.1"/>
</dbReference>
<keyword evidence="3" id="KW-1185">Reference proteome</keyword>
<feature type="transmembrane region" description="Helical" evidence="1">
    <location>
        <begin position="125"/>
        <end position="143"/>
    </location>
</feature>
<keyword evidence="2" id="KW-0808">Transferase</keyword>
<feature type="transmembrane region" description="Helical" evidence="1">
    <location>
        <begin position="187"/>
        <end position="207"/>
    </location>
</feature>
<feature type="transmembrane region" description="Helical" evidence="1">
    <location>
        <begin position="12"/>
        <end position="34"/>
    </location>
</feature>
<dbReference type="PANTHER" id="PTHR43535:SF1">
    <property type="entry name" value="PHOSPHATIDATE CYTIDYLYLTRANSFERASE"/>
    <property type="match status" value="1"/>
</dbReference>
<keyword evidence="2" id="KW-0548">Nucleotidyltransferase</keyword>
<evidence type="ECO:0000313" key="2">
    <source>
        <dbReference type="EMBL" id="MBB4013383.1"/>
    </source>
</evidence>
<evidence type="ECO:0000256" key="1">
    <source>
        <dbReference type="SAM" id="Phobius"/>
    </source>
</evidence>
<dbReference type="AlphaFoldDB" id="A0A840BL92"/>
<protein>
    <submittedName>
        <fullName evidence="2">Phosphatidate cytidylyltransferase</fullName>
        <ecNumber evidence="2">2.7.7.41</ecNumber>
    </submittedName>
</protein>